<dbReference type="EMBL" id="JAVDYI010000001">
    <property type="protein sequence ID" value="MDR7358005.1"/>
    <property type="molecule type" value="Genomic_DNA"/>
</dbReference>
<dbReference type="Gene3D" id="1.20.144.10">
    <property type="entry name" value="Phosphatidic acid phosphatase type 2/haloperoxidase"/>
    <property type="match status" value="2"/>
</dbReference>
<proteinExistence type="predicted"/>
<keyword evidence="1" id="KW-0812">Transmembrane</keyword>
<dbReference type="CDD" id="cd03392">
    <property type="entry name" value="PAP2_like_2"/>
    <property type="match status" value="1"/>
</dbReference>
<evidence type="ECO:0000256" key="1">
    <source>
        <dbReference type="SAM" id="Phobius"/>
    </source>
</evidence>
<feature type="transmembrane region" description="Helical" evidence="1">
    <location>
        <begin position="67"/>
        <end position="91"/>
    </location>
</feature>
<dbReference type="EC" id="3.6.1.27" evidence="3"/>
<evidence type="ECO:0000313" key="4">
    <source>
        <dbReference type="Proteomes" id="UP001183817"/>
    </source>
</evidence>
<sequence>MNSPRRTGKNRSHAGSILVFSLAILLGLFAVARRIWVSARAGGVPSVWDIPVLEWMVSNRNAATTDAAWFFTILGDTPAMTILALCIAVLFSWRTRGVWPGVLIAVTAAGSVALTVVLKATLGRARPSLDSVLAPLPASFAFPSGHALNSMAILGVVGYLSILIFRTLWARVLVLCTLACFVLGVGWSRIYLGHHWLTDVLGGLLIGGAWAAVVILLHHFVLLRNRRRVRWLQL</sequence>
<dbReference type="PANTHER" id="PTHR14969:SF13">
    <property type="entry name" value="AT30094P"/>
    <property type="match status" value="1"/>
</dbReference>
<keyword evidence="1" id="KW-0472">Membrane</keyword>
<dbReference type="GO" id="GO:0050380">
    <property type="term" value="F:undecaprenyl-diphosphatase activity"/>
    <property type="evidence" value="ECO:0007669"/>
    <property type="project" value="UniProtKB-EC"/>
</dbReference>
<keyword evidence="3" id="KW-0378">Hydrolase</keyword>
<dbReference type="Pfam" id="PF01569">
    <property type="entry name" value="PAP2"/>
    <property type="match status" value="1"/>
</dbReference>
<feature type="transmembrane region" description="Helical" evidence="1">
    <location>
        <begin position="98"/>
        <end position="120"/>
    </location>
</feature>
<evidence type="ECO:0000259" key="2">
    <source>
        <dbReference type="SMART" id="SM00014"/>
    </source>
</evidence>
<feature type="transmembrane region" description="Helical" evidence="1">
    <location>
        <begin position="172"/>
        <end position="192"/>
    </location>
</feature>
<dbReference type="Proteomes" id="UP001183817">
    <property type="component" value="Unassembled WGS sequence"/>
</dbReference>
<protein>
    <submittedName>
        <fullName evidence="3">Undecaprenyl-diphosphatase</fullName>
        <ecNumber evidence="3">3.6.1.27</ecNumber>
    </submittedName>
</protein>
<feature type="transmembrane region" description="Helical" evidence="1">
    <location>
        <begin position="204"/>
        <end position="223"/>
    </location>
</feature>
<dbReference type="PANTHER" id="PTHR14969">
    <property type="entry name" value="SPHINGOSINE-1-PHOSPHATE PHOSPHOHYDROLASE"/>
    <property type="match status" value="1"/>
</dbReference>
<dbReference type="InterPro" id="IPR036938">
    <property type="entry name" value="PAP2/HPO_sf"/>
</dbReference>
<keyword evidence="4" id="KW-1185">Reference proteome</keyword>
<dbReference type="RefSeq" id="WP_310289666.1">
    <property type="nucleotide sequence ID" value="NZ_BAAAWO010000001.1"/>
</dbReference>
<gene>
    <name evidence="3" type="ORF">J2S64_001696</name>
</gene>
<feature type="domain" description="Phosphatidic acid phosphatase type 2/haloperoxidase" evidence="2">
    <location>
        <begin position="102"/>
        <end position="215"/>
    </location>
</feature>
<keyword evidence="1" id="KW-1133">Transmembrane helix</keyword>
<dbReference type="SUPFAM" id="SSF48317">
    <property type="entry name" value="Acid phosphatase/Vanadium-dependent haloperoxidase"/>
    <property type="match status" value="1"/>
</dbReference>
<organism evidence="3 4">
    <name type="scientific">Paeniglutamicibacter sulfureus</name>
    <dbReference type="NCBI Taxonomy" id="43666"/>
    <lineage>
        <taxon>Bacteria</taxon>
        <taxon>Bacillati</taxon>
        <taxon>Actinomycetota</taxon>
        <taxon>Actinomycetes</taxon>
        <taxon>Micrococcales</taxon>
        <taxon>Micrococcaceae</taxon>
        <taxon>Paeniglutamicibacter</taxon>
    </lineage>
</organism>
<accession>A0ABU2BHD6</accession>
<reference evidence="3 4" key="1">
    <citation type="submission" date="2023-07" db="EMBL/GenBank/DDBJ databases">
        <title>Sequencing the genomes of 1000 actinobacteria strains.</title>
        <authorList>
            <person name="Klenk H.-P."/>
        </authorList>
    </citation>
    <scope>NUCLEOTIDE SEQUENCE [LARGE SCALE GENOMIC DNA]</scope>
    <source>
        <strain evidence="3 4">DSM 20167</strain>
    </source>
</reference>
<feature type="transmembrane region" description="Helical" evidence="1">
    <location>
        <begin position="140"/>
        <end position="165"/>
    </location>
</feature>
<evidence type="ECO:0000313" key="3">
    <source>
        <dbReference type="EMBL" id="MDR7358005.1"/>
    </source>
</evidence>
<dbReference type="InterPro" id="IPR000326">
    <property type="entry name" value="PAP2/HPO"/>
</dbReference>
<name>A0ABU2BHD6_9MICC</name>
<comment type="caution">
    <text evidence="3">The sequence shown here is derived from an EMBL/GenBank/DDBJ whole genome shotgun (WGS) entry which is preliminary data.</text>
</comment>
<dbReference type="SMART" id="SM00014">
    <property type="entry name" value="acidPPc"/>
    <property type="match status" value="1"/>
</dbReference>